<feature type="compositionally biased region" description="Low complexity" evidence="1">
    <location>
        <begin position="313"/>
        <end position="330"/>
    </location>
</feature>
<organism evidence="2">
    <name type="scientific">Pseudogymnoascus destructans</name>
    <dbReference type="NCBI Taxonomy" id="655981"/>
    <lineage>
        <taxon>Eukaryota</taxon>
        <taxon>Fungi</taxon>
        <taxon>Dikarya</taxon>
        <taxon>Ascomycota</taxon>
        <taxon>Pezizomycotina</taxon>
        <taxon>Leotiomycetes</taxon>
        <taxon>Thelebolales</taxon>
        <taxon>Thelebolaceae</taxon>
        <taxon>Pseudogymnoascus</taxon>
    </lineage>
</organism>
<dbReference type="RefSeq" id="XP_024324232.1">
    <property type="nucleotide sequence ID" value="XM_024469681.1"/>
</dbReference>
<evidence type="ECO:0000313" key="2">
    <source>
        <dbReference type="EMBL" id="OAF58948.1"/>
    </source>
</evidence>
<feature type="region of interest" description="Disordered" evidence="1">
    <location>
        <begin position="201"/>
        <end position="220"/>
    </location>
</feature>
<protein>
    <submittedName>
        <fullName evidence="2">Uncharacterized protein</fullName>
    </submittedName>
</protein>
<dbReference type="EMBL" id="KV441395">
    <property type="protein sequence ID" value="OAF58948.1"/>
    <property type="molecule type" value="Genomic_DNA"/>
</dbReference>
<reference evidence="2" key="1">
    <citation type="submission" date="2016-03" db="EMBL/GenBank/DDBJ databases">
        <title>Updated assembly of Pseudogymnoascus destructans, the fungus causing white-nose syndrome of bats.</title>
        <authorList>
            <person name="Palmer J.M."/>
            <person name="Drees K.P."/>
            <person name="Foster J.T."/>
            <person name="Lindner D.L."/>
        </authorList>
    </citation>
    <scope>NUCLEOTIDE SEQUENCE [LARGE SCALE GENOMIC DNA]</scope>
    <source>
        <strain evidence="2">20631-21</strain>
    </source>
</reference>
<proteinExistence type="predicted"/>
<evidence type="ECO:0000256" key="1">
    <source>
        <dbReference type="SAM" id="MobiDB-lite"/>
    </source>
</evidence>
<gene>
    <name evidence="2" type="ORF">VC83_06075</name>
</gene>
<dbReference type="OrthoDB" id="3440197at2759"/>
<feature type="region of interest" description="Disordered" evidence="1">
    <location>
        <begin position="300"/>
        <end position="330"/>
    </location>
</feature>
<dbReference type="VEuPathDB" id="FungiDB:GMDG_06769"/>
<dbReference type="AlphaFoldDB" id="A0A177A9Z3"/>
<dbReference type="GeneID" id="36289137"/>
<dbReference type="Proteomes" id="UP000077154">
    <property type="component" value="Unassembled WGS sequence"/>
</dbReference>
<accession>A0A177A9Z3</accession>
<sequence length="330" mass="36913">MWRNIPQGNIRLQLSVKLRVSPMLIHTNNRVLPAVTLHIKNAERLSHPKSAAVFRFLTVITDGQRRGNIGNKVARHVFHCILQVFIPLIKVAPLQPGHEGGKRFSMPVQGCDIVRLIHQCVSLGLEQHMGMLFGTLDTLAVAQSAATIEGFSLPLLKELDEVPPGQINDPIHIQFYMMAHQVAATIRKQLALHLPKYQDKSCEPQHVRPQPRYISPKESREEDPGCTCKDCLKFAAFTEDPTAKSVKFAFGTESRIAHYKTYQLLQITKGGFQHTCTITPAENSGAESYSITVKKTKTQFAMGTKKGEGSQKTQRLQRQTLRPRPQGLSP</sequence>
<name>A0A177A9Z3_9PEZI</name>